<evidence type="ECO:0000256" key="3">
    <source>
        <dbReference type="SAM" id="MobiDB-lite"/>
    </source>
</evidence>
<dbReference type="SUPFAM" id="SSF56954">
    <property type="entry name" value="Outer membrane efflux proteins (OEP)"/>
    <property type="match status" value="1"/>
</dbReference>
<proteinExistence type="inferred from homology"/>
<feature type="compositionally biased region" description="Pro residues" evidence="3">
    <location>
        <begin position="1"/>
        <end position="11"/>
    </location>
</feature>
<organism evidence="4 5">
    <name type="scientific">Pararobbsia silviterrae</name>
    <dbReference type="NCBI Taxonomy" id="1792498"/>
    <lineage>
        <taxon>Bacteria</taxon>
        <taxon>Pseudomonadati</taxon>
        <taxon>Pseudomonadota</taxon>
        <taxon>Betaproteobacteria</taxon>
        <taxon>Burkholderiales</taxon>
        <taxon>Burkholderiaceae</taxon>
        <taxon>Pararobbsia</taxon>
    </lineage>
</organism>
<feature type="region of interest" description="Disordered" evidence="3">
    <location>
        <begin position="49"/>
        <end position="74"/>
    </location>
</feature>
<comment type="similarity">
    <text evidence="1 2">Belongs to the outer membrane factor (OMF) (TC 1.B.17) family.</text>
</comment>
<keyword evidence="5" id="KW-1185">Reference proteome</keyword>
<evidence type="ECO:0000313" key="5">
    <source>
        <dbReference type="Proteomes" id="UP000270342"/>
    </source>
</evidence>
<keyword evidence="2" id="KW-0449">Lipoprotein</keyword>
<evidence type="ECO:0000256" key="1">
    <source>
        <dbReference type="ARBA" id="ARBA00007613"/>
    </source>
</evidence>
<reference evidence="4 5" key="1">
    <citation type="submission" date="2018-10" db="EMBL/GenBank/DDBJ databases">
        <title>Robbsia sp. DHC34, isolated from soil.</title>
        <authorList>
            <person name="Gao Z.-H."/>
            <person name="Qiu L.-H."/>
        </authorList>
    </citation>
    <scope>NUCLEOTIDE SEQUENCE [LARGE SCALE GENOMIC DNA]</scope>
    <source>
        <strain evidence="4 5">DHC34</strain>
    </source>
</reference>
<accession>A0A494XSN1</accession>
<gene>
    <name evidence="4" type="ORF">D7S86_15380</name>
</gene>
<dbReference type="PANTHER" id="PTHR30203:SF21">
    <property type="entry name" value="OUTER MEMBRANE COMPONENT OF MULTIDRUG EFFLUX PUMP-RELATED"/>
    <property type="match status" value="1"/>
</dbReference>
<dbReference type="InterPro" id="IPR003423">
    <property type="entry name" value="OMP_efflux"/>
</dbReference>
<keyword evidence="2" id="KW-0472">Membrane</keyword>
<dbReference type="Gene3D" id="1.20.1600.10">
    <property type="entry name" value="Outer membrane efflux proteins (OEP)"/>
    <property type="match status" value="1"/>
</dbReference>
<name>A0A494XSN1_9BURK</name>
<comment type="subcellular location">
    <subcellularLocation>
        <location evidence="2">Cell membrane</location>
        <topology evidence="2">Lipid-anchor</topology>
    </subcellularLocation>
</comment>
<dbReference type="Proteomes" id="UP000270342">
    <property type="component" value="Unassembled WGS sequence"/>
</dbReference>
<dbReference type="AlphaFoldDB" id="A0A494XSN1"/>
<evidence type="ECO:0000313" key="4">
    <source>
        <dbReference type="EMBL" id="RKP53652.1"/>
    </source>
</evidence>
<keyword evidence="2" id="KW-1134">Transmembrane beta strand</keyword>
<dbReference type="Pfam" id="PF02321">
    <property type="entry name" value="OEP"/>
    <property type="match status" value="2"/>
</dbReference>
<sequence length="501" mass="52885">MAPRLPMPAAPMFPSATGRRSPPHATRFAQAAATLAVSVALASCSSTEPYRAPESNAARNAPFDATASVPGATTAAPPDRWWQLYTDPALDALIREALEQNRDLAVAAARVERARALLGEADAARLPSTEASFGVDYGKHTNDQIVAAARDSGSAATRFGWSPGFTLSWEVDLWGRVRDLVDAAHADADAEQAAADAMRVTVAAETASAYVRACAYAQRIDVEQHSLDIAERVAALTARQQEAGLVAPVELARARAFADDTRAALPALEGEHRAALYELAALMGRTPADIPPAAAQCRTPPTLAQPFPVGDGAALLRRRPDLREAERRIAAAHARAGAAQAALYPSIVLGGSVNILSTTGDPSTLGDRYAAAWGIGPLISWRFPNLAADRAQLRAARADDNGARAAFDAHVLHALQETEQALARYGAAWRERDALDTARADHARAFTLAERAYRAGALDSLGVLDAERGLVGIDAELAQSAQQIALDQVTVFKALGGGWQP</sequence>
<dbReference type="InterPro" id="IPR010131">
    <property type="entry name" value="MdtP/NodT-like"/>
</dbReference>
<dbReference type="EMBL" id="RBZU01000006">
    <property type="protein sequence ID" value="RKP53652.1"/>
    <property type="molecule type" value="Genomic_DNA"/>
</dbReference>
<dbReference type="NCBIfam" id="TIGR01845">
    <property type="entry name" value="outer_NodT"/>
    <property type="match status" value="1"/>
</dbReference>
<dbReference type="Gene3D" id="2.20.200.10">
    <property type="entry name" value="Outer membrane efflux proteins (OEP)"/>
    <property type="match status" value="1"/>
</dbReference>
<dbReference type="PANTHER" id="PTHR30203">
    <property type="entry name" value="OUTER MEMBRANE CATION EFFLUX PROTEIN"/>
    <property type="match status" value="1"/>
</dbReference>
<comment type="caution">
    <text evidence="4">The sequence shown here is derived from an EMBL/GenBank/DDBJ whole genome shotgun (WGS) entry which is preliminary data.</text>
</comment>
<dbReference type="GO" id="GO:0005886">
    <property type="term" value="C:plasma membrane"/>
    <property type="evidence" value="ECO:0007669"/>
    <property type="project" value="UniProtKB-SubCell"/>
</dbReference>
<dbReference type="OrthoDB" id="9770517at2"/>
<dbReference type="GO" id="GO:0015562">
    <property type="term" value="F:efflux transmembrane transporter activity"/>
    <property type="evidence" value="ECO:0007669"/>
    <property type="project" value="InterPro"/>
</dbReference>
<keyword evidence="2" id="KW-0812">Transmembrane</keyword>
<feature type="region of interest" description="Disordered" evidence="3">
    <location>
        <begin position="1"/>
        <end position="25"/>
    </location>
</feature>
<protein>
    <submittedName>
        <fullName evidence="4">TolC family protein</fullName>
    </submittedName>
</protein>
<keyword evidence="2" id="KW-0564">Palmitate</keyword>
<evidence type="ECO:0000256" key="2">
    <source>
        <dbReference type="RuleBase" id="RU362097"/>
    </source>
</evidence>